<evidence type="ECO:0000256" key="1">
    <source>
        <dbReference type="SAM" id="MobiDB-lite"/>
    </source>
</evidence>
<name>A0ABW3CPQ5_9ACTN</name>
<evidence type="ECO:0000313" key="3">
    <source>
        <dbReference type="Proteomes" id="UP001597083"/>
    </source>
</evidence>
<protein>
    <submittedName>
        <fullName evidence="2">Uncharacterized protein</fullName>
    </submittedName>
</protein>
<feature type="compositionally biased region" description="Polar residues" evidence="1">
    <location>
        <begin position="1"/>
        <end position="17"/>
    </location>
</feature>
<keyword evidence="3" id="KW-1185">Reference proteome</keyword>
<comment type="caution">
    <text evidence="2">The sequence shown here is derived from an EMBL/GenBank/DDBJ whole genome shotgun (WGS) entry which is preliminary data.</text>
</comment>
<sequence length="76" mass="7758">MTVHSNVSGTGASSGSDPRSRCCRLTLWAFGVPAVLVGDAVAVDERSTPLSRSSPASRHRAPTGPLVDCSPPPLSA</sequence>
<feature type="region of interest" description="Disordered" evidence="1">
    <location>
        <begin position="1"/>
        <end position="20"/>
    </location>
</feature>
<feature type="region of interest" description="Disordered" evidence="1">
    <location>
        <begin position="45"/>
        <end position="76"/>
    </location>
</feature>
<gene>
    <name evidence="2" type="ORF">ACFQ07_26980</name>
</gene>
<accession>A0ABW3CPQ5</accession>
<feature type="non-terminal residue" evidence="2">
    <location>
        <position position="76"/>
    </location>
</feature>
<evidence type="ECO:0000313" key="2">
    <source>
        <dbReference type="EMBL" id="MFD0855912.1"/>
    </source>
</evidence>
<reference evidence="3" key="1">
    <citation type="journal article" date="2019" name="Int. J. Syst. Evol. Microbiol.">
        <title>The Global Catalogue of Microorganisms (GCM) 10K type strain sequencing project: providing services to taxonomists for standard genome sequencing and annotation.</title>
        <authorList>
            <consortium name="The Broad Institute Genomics Platform"/>
            <consortium name="The Broad Institute Genome Sequencing Center for Infectious Disease"/>
            <person name="Wu L."/>
            <person name="Ma J."/>
        </authorList>
    </citation>
    <scope>NUCLEOTIDE SEQUENCE [LARGE SCALE GENOMIC DNA]</scope>
    <source>
        <strain evidence="3">JCM 31696</strain>
    </source>
</reference>
<organism evidence="2 3">
    <name type="scientific">Actinomadura adrarensis</name>
    <dbReference type="NCBI Taxonomy" id="1819600"/>
    <lineage>
        <taxon>Bacteria</taxon>
        <taxon>Bacillati</taxon>
        <taxon>Actinomycetota</taxon>
        <taxon>Actinomycetes</taxon>
        <taxon>Streptosporangiales</taxon>
        <taxon>Thermomonosporaceae</taxon>
        <taxon>Actinomadura</taxon>
    </lineage>
</organism>
<proteinExistence type="predicted"/>
<dbReference type="Proteomes" id="UP001597083">
    <property type="component" value="Unassembled WGS sequence"/>
</dbReference>
<dbReference type="EMBL" id="JBHTIR010003853">
    <property type="protein sequence ID" value="MFD0855912.1"/>
    <property type="molecule type" value="Genomic_DNA"/>
</dbReference>